<dbReference type="InterPro" id="IPR003542">
    <property type="entry name" value="Enbac_synth_compD-like"/>
</dbReference>
<dbReference type="PRINTS" id="PR01399">
    <property type="entry name" value="ENTSNTHTASED"/>
</dbReference>
<keyword evidence="7" id="KW-0259">Enterobactin biosynthesis</keyword>
<evidence type="ECO:0000256" key="2">
    <source>
        <dbReference type="ARBA" id="ARBA00004993"/>
    </source>
</evidence>
<dbReference type="GO" id="GO:0005886">
    <property type="term" value="C:plasma membrane"/>
    <property type="evidence" value="ECO:0007669"/>
    <property type="project" value="TreeGrafter"/>
</dbReference>
<dbReference type="GO" id="GO:0009366">
    <property type="term" value="C:enterobactin synthetase complex"/>
    <property type="evidence" value="ECO:0007669"/>
    <property type="project" value="InterPro"/>
</dbReference>
<comment type="cofactor">
    <cofactor evidence="13">
        <name>Mg(2+)</name>
        <dbReference type="ChEBI" id="CHEBI:18420"/>
    </cofactor>
</comment>
<keyword evidence="13" id="KW-0460">Magnesium</keyword>
<dbReference type="InterPro" id="IPR008278">
    <property type="entry name" value="4-PPantetheinyl_Trfase_dom"/>
</dbReference>
<evidence type="ECO:0000259" key="14">
    <source>
        <dbReference type="Pfam" id="PF01648"/>
    </source>
</evidence>
<keyword evidence="13" id="KW-0479">Metal-binding</keyword>
<dbReference type="OrthoDB" id="8210607at2"/>
<evidence type="ECO:0000256" key="8">
    <source>
        <dbReference type="ARBA" id="ARBA00029894"/>
    </source>
</evidence>
<keyword evidence="17" id="KW-1185">Reference proteome</keyword>
<proteinExistence type="inferred from homology"/>
<evidence type="ECO:0000256" key="5">
    <source>
        <dbReference type="ARBA" id="ARBA00019087"/>
    </source>
</evidence>
<dbReference type="InterPro" id="IPR037143">
    <property type="entry name" value="4-PPantetheinyl_Trfase_dom_sf"/>
</dbReference>
<keyword evidence="6 16" id="KW-0808">Transferase</keyword>
<dbReference type="AlphaFoldDB" id="A0A501WMK2"/>
<dbReference type="PANTHER" id="PTHR38096:SF1">
    <property type="entry name" value="ENTEROBACTIN SYNTHASE COMPONENT D"/>
    <property type="match status" value="1"/>
</dbReference>
<evidence type="ECO:0000313" key="16">
    <source>
        <dbReference type="EMBL" id="TPE49570.1"/>
    </source>
</evidence>
<dbReference type="RefSeq" id="WP_140454834.1">
    <property type="nucleotide sequence ID" value="NZ_VFRP01000014.1"/>
</dbReference>
<evidence type="ECO:0000256" key="9">
    <source>
        <dbReference type="ARBA" id="ARBA00031996"/>
    </source>
</evidence>
<sequence>MTAATPRDPRAGLAFTIEIGASAGVIVAASERRAAIAAARRRLGLPEGPVGREARGAPVWPAGQRGSLSHWAGISVCLLTRGESVDPGVDLEGFADAPTRGAIRQEALSPTEAGRLDAARLPEGAGEALVFSAKESFFKAVYPRIGRRIGFDAAELHETPGEGRLALRVTRRLAAHLPAGRVLRLEFRILDGAVLTWLTLRR</sequence>
<evidence type="ECO:0000256" key="13">
    <source>
        <dbReference type="PIRSR" id="PIRSR603542-2"/>
    </source>
</evidence>
<dbReference type="Pfam" id="PF01648">
    <property type="entry name" value="ACPS"/>
    <property type="match status" value="1"/>
</dbReference>
<feature type="domain" description="4'-phosphopantetheinyl transferase N-terminal" evidence="15">
    <location>
        <begin position="33"/>
        <end position="79"/>
    </location>
</feature>
<protein>
    <recommendedName>
        <fullName evidence="5">Enterobactin synthase component D</fullName>
    </recommendedName>
    <alternativeName>
        <fullName evidence="8">4'-phosphopantetheinyl transferase EntD</fullName>
    </alternativeName>
    <alternativeName>
        <fullName evidence="9">Enterochelin synthase D</fullName>
    </alternativeName>
</protein>
<evidence type="ECO:0000256" key="1">
    <source>
        <dbReference type="ARBA" id="ARBA00003937"/>
    </source>
</evidence>
<evidence type="ECO:0000256" key="10">
    <source>
        <dbReference type="ARBA" id="ARBA00049176"/>
    </source>
</evidence>
<dbReference type="SUPFAM" id="SSF56214">
    <property type="entry name" value="4'-phosphopantetheinyl transferase"/>
    <property type="match status" value="1"/>
</dbReference>
<comment type="similarity">
    <text evidence="3">Belongs to the P-Pant transferase superfamily. EntD family.</text>
</comment>
<evidence type="ECO:0000313" key="17">
    <source>
        <dbReference type="Proteomes" id="UP000319255"/>
    </source>
</evidence>
<organism evidence="16 17">
    <name type="scientific">Amaricoccus solimangrovi</name>
    <dbReference type="NCBI Taxonomy" id="2589815"/>
    <lineage>
        <taxon>Bacteria</taxon>
        <taxon>Pseudomonadati</taxon>
        <taxon>Pseudomonadota</taxon>
        <taxon>Alphaproteobacteria</taxon>
        <taxon>Rhodobacterales</taxon>
        <taxon>Paracoccaceae</taxon>
        <taxon>Amaricoccus</taxon>
    </lineage>
</organism>
<dbReference type="PANTHER" id="PTHR38096">
    <property type="entry name" value="ENTEROBACTIN SYNTHASE COMPONENT D"/>
    <property type="match status" value="1"/>
</dbReference>
<dbReference type="GO" id="GO:0008897">
    <property type="term" value="F:holo-[acyl-carrier-protein] synthase activity"/>
    <property type="evidence" value="ECO:0007669"/>
    <property type="project" value="InterPro"/>
</dbReference>
<comment type="function">
    <text evidence="1">Involved in the biosynthesis of the siderophore enterobactin (enterochelin), which is a macrocyclic trimeric lactone of N-(2,3-dihydroxybenzoyl)-serine. The serine trilactone serves as a scaffolding for the three catechol functionalities that provide hexadentate coordination for the tightly ligated iron(2+) atoms. Plays an essential role in the assembly of the enterobactin by catalyzing the transfer of the 4'-phosphopantetheine (Ppant) moiety from coenzyme A to the apo-domains of both EntB (ArCP domain) and EntF (PCP domain) to yield their holo-forms which make them competent for the activation of 2,3-dihydroxybenzoate (DHB) and L-serine, respectively.</text>
</comment>
<comment type="caution">
    <text evidence="16">The sequence shown here is derived from an EMBL/GenBank/DDBJ whole genome shotgun (WGS) entry which is preliminary data.</text>
</comment>
<dbReference type="Proteomes" id="UP000319255">
    <property type="component" value="Unassembled WGS sequence"/>
</dbReference>
<gene>
    <name evidence="16" type="ORF">FJM51_14410</name>
</gene>
<dbReference type="InterPro" id="IPR041354">
    <property type="entry name" value="4PPT_N"/>
</dbReference>
<comment type="catalytic activity">
    <reaction evidence="10">
        <text>apo-[aryl-carrier protein] + CoA = holo-[aryl-carrier protein] + adenosine 3',5'-bisphosphate + H(+)</text>
        <dbReference type="Rhea" id="RHEA:48404"/>
        <dbReference type="Rhea" id="RHEA-COMP:15903"/>
        <dbReference type="Rhea" id="RHEA-COMP:17557"/>
        <dbReference type="ChEBI" id="CHEBI:15378"/>
        <dbReference type="ChEBI" id="CHEBI:29999"/>
        <dbReference type="ChEBI" id="CHEBI:57287"/>
        <dbReference type="ChEBI" id="CHEBI:58343"/>
        <dbReference type="ChEBI" id="CHEBI:64479"/>
    </reaction>
</comment>
<feature type="binding site" evidence="12">
    <location>
        <begin position="69"/>
        <end position="70"/>
    </location>
    <ligand>
        <name>CoA</name>
        <dbReference type="ChEBI" id="CHEBI:57287"/>
    </ligand>
</feature>
<name>A0A501WMK2_9RHOB</name>
<evidence type="ECO:0000256" key="7">
    <source>
        <dbReference type="ARBA" id="ARBA00023191"/>
    </source>
</evidence>
<evidence type="ECO:0000259" key="15">
    <source>
        <dbReference type="Pfam" id="PF17837"/>
    </source>
</evidence>
<reference evidence="16 17" key="1">
    <citation type="submission" date="2019-06" db="EMBL/GenBank/DDBJ databases">
        <title>A novel bacterium of genus Amaricoccus, isolated from marine sediment.</title>
        <authorList>
            <person name="Huang H."/>
            <person name="Mo K."/>
            <person name="Hu Y."/>
        </authorList>
    </citation>
    <scope>NUCLEOTIDE SEQUENCE [LARGE SCALE GENOMIC DNA]</scope>
    <source>
        <strain evidence="16 17">HB172011</strain>
    </source>
</reference>
<evidence type="ECO:0000256" key="11">
    <source>
        <dbReference type="ARBA" id="ARBA00049191"/>
    </source>
</evidence>
<comment type="subunit">
    <text evidence="4">EntB, EntD, EntE, and EntF form a multienzyme complex called enterobactin synthase.</text>
</comment>
<feature type="binding site" evidence="12">
    <location>
        <position position="32"/>
    </location>
    <ligand>
        <name>CoA</name>
        <dbReference type="ChEBI" id="CHEBI:57287"/>
    </ligand>
</feature>
<dbReference type="UniPathway" id="UPA00017"/>
<dbReference type="Pfam" id="PF17837">
    <property type="entry name" value="4PPT_N"/>
    <property type="match status" value="1"/>
</dbReference>
<accession>A0A501WMK2</accession>
<dbReference type="GO" id="GO:0000287">
    <property type="term" value="F:magnesium ion binding"/>
    <property type="evidence" value="ECO:0007669"/>
    <property type="project" value="InterPro"/>
</dbReference>
<evidence type="ECO:0000256" key="3">
    <source>
        <dbReference type="ARBA" id="ARBA00008342"/>
    </source>
</evidence>
<feature type="binding site" evidence="13">
    <location>
        <position position="92"/>
    </location>
    <ligand>
        <name>Mg(2+)</name>
        <dbReference type="ChEBI" id="CHEBI:18420"/>
    </ligand>
</feature>
<dbReference type="GO" id="GO:0009239">
    <property type="term" value="P:enterobactin biosynthetic process"/>
    <property type="evidence" value="ECO:0007669"/>
    <property type="project" value="UniProtKB-UniPathway"/>
</dbReference>
<evidence type="ECO:0000256" key="6">
    <source>
        <dbReference type="ARBA" id="ARBA00022679"/>
    </source>
</evidence>
<comment type="pathway">
    <text evidence="2">Siderophore biosynthesis; enterobactin biosynthesis.</text>
</comment>
<feature type="binding site" evidence="12">
    <location>
        <position position="90"/>
    </location>
    <ligand>
        <name>CoA</name>
        <dbReference type="ChEBI" id="CHEBI:57287"/>
    </ligand>
</feature>
<feature type="binding site" evidence="13">
    <location>
        <position position="90"/>
    </location>
    <ligand>
        <name>Mg(2+)</name>
        <dbReference type="ChEBI" id="CHEBI:18420"/>
    </ligand>
</feature>
<feature type="binding site" evidence="12">
    <location>
        <position position="139"/>
    </location>
    <ligand>
        <name>CoA</name>
        <dbReference type="ChEBI" id="CHEBI:57287"/>
    </ligand>
</feature>
<feature type="domain" description="4'-phosphopantetheinyl transferase" evidence="14">
    <location>
        <begin position="88"/>
        <end position="163"/>
    </location>
</feature>
<feature type="binding site" evidence="12">
    <location>
        <position position="135"/>
    </location>
    <ligand>
        <name>CoA</name>
        <dbReference type="ChEBI" id="CHEBI:57287"/>
    </ligand>
</feature>
<comment type="catalytic activity">
    <reaction evidence="11">
        <text>apo-[peptidyl-carrier protein] + CoA = holo-[peptidyl-carrier protein] + adenosine 3',5'-bisphosphate + H(+)</text>
        <dbReference type="Rhea" id="RHEA:46228"/>
        <dbReference type="Rhea" id="RHEA-COMP:11479"/>
        <dbReference type="Rhea" id="RHEA-COMP:11480"/>
        <dbReference type="ChEBI" id="CHEBI:15378"/>
        <dbReference type="ChEBI" id="CHEBI:29999"/>
        <dbReference type="ChEBI" id="CHEBI:57287"/>
        <dbReference type="ChEBI" id="CHEBI:58343"/>
        <dbReference type="ChEBI" id="CHEBI:64479"/>
    </reaction>
</comment>
<evidence type="ECO:0000256" key="4">
    <source>
        <dbReference type="ARBA" id="ARBA00011503"/>
    </source>
</evidence>
<evidence type="ECO:0000256" key="12">
    <source>
        <dbReference type="PIRSR" id="PIRSR603542-1"/>
    </source>
</evidence>
<dbReference type="EMBL" id="VFRP01000014">
    <property type="protein sequence ID" value="TPE49570.1"/>
    <property type="molecule type" value="Genomic_DNA"/>
</dbReference>